<dbReference type="OrthoDB" id="9804983at2"/>
<evidence type="ECO:0000256" key="1">
    <source>
        <dbReference type="ARBA" id="ARBA00012417"/>
    </source>
</evidence>
<dbReference type="NCBIfam" id="TIGR01128">
    <property type="entry name" value="holA"/>
    <property type="match status" value="1"/>
</dbReference>
<dbReference type="EC" id="2.7.7.7" evidence="1"/>
<dbReference type="PANTHER" id="PTHR34388:SF1">
    <property type="entry name" value="DNA POLYMERASE III SUBUNIT DELTA"/>
    <property type="match status" value="1"/>
</dbReference>
<dbReference type="RefSeq" id="WP_160937959.1">
    <property type="nucleotide sequence ID" value="NZ_SNVJ01000013.1"/>
</dbReference>
<sequence length="347" mass="36065">MAKLDQRRIAAFLAQPGACRVVLLHGDDAGLVRERAEALQQSVIGGDDPFRLADLPREAAAKPGALAGEMAALAMTGGRRLVRVRDAADGLAAAVKEALAGPGEALLVLEAGELPARAKLRALLEPAPDATVIACYRERGAELAGSIARMLQAEGVAAEPSALEWLAARLGEDRMLLRREVEKLALYAGAGGRLSEEDVMACGGDGSALDLDEALVAATAGDVASADRALDAAFAEGASPIMVLRAALRHVQRLHLAALGMTSGQSAAGALEALRPPVFFRLKPGFEQALRLWNPDLLAAAGTALLEAEKQGKSGSANRPIPDMVVARAAVLQLARQAVALRRRNAA</sequence>
<dbReference type="InterPro" id="IPR027417">
    <property type="entry name" value="P-loop_NTPase"/>
</dbReference>
<evidence type="ECO:0000256" key="6">
    <source>
        <dbReference type="ARBA" id="ARBA00034754"/>
    </source>
</evidence>
<comment type="catalytic activity">
    <reaction evidence="7">
        <text>DNA(n) + a 2'-deoxyribonucleoside 5'-triphosphate = DNA(n+1) + diphosphate</text>
        <dbReference type="Rhea" id="RHEA:22508"/>
        <dbReference type="Rhea" id="RHEA-COMP:17339"/>
        <dbReference type="Rhea" id="RHEA-COMP:17340"/>
        <dbReference type="ChEBI" id="CHEBI:33019"/>
        <dbReference type="ChEBI" id="CHEBI:61560"/>
        <dbReference type="ChEBI" id="CHEBI:173112"/>
        <dbReference type="EC" id="2.7.7.7"/>
    </reaction>
</comment>
<comment type="caution">
    <text evidence="8">The sequence shown here is derived from an EMBL/GenBank/DDBJ whole genome shotgun (WGS) entry which is preliminary data.</text>
</comment>
<evidence type="ECO:0000256" key="2">
    <source>
        <dbReference type="ARBA" id="ARBA00022679"/>
    </source>
</evidence>
<evidence type="ECO:0000256" key="5">
    <source>
        <dbReference type="ARBA" id="ARBA00022932"/>
    </source>
</evidence>
<dbReference type="InterPro" id="IPR005790">
    <property type="entry name" value="DNA_polIII_delta"/>
</dbReference>
<evidence type="ECO:0000256" key="4">
    <source>
        <dbReference type="ARBA" id="ARBA00022705"/>
    </source>
</evidence>
<keyword evidence="9" id="KW-1185">Reference proteome</keyword>
<dbReference type="GO" id="GO:0009360">
    <property type="term" value="C:DNA polymerase III complex"/>
    <property type="evidence" value="ECO:0007669"/>
    <property type="project" value="TreeGrafter"/>
</dbReference>
<evidence type="ECO:0000313" key="9">
    <source>
        <dbReference type="Proteomes" id="UP000460715"/>
    </source>
</evidence>
<dbReference type="Proteomes" id="UP000460715">
    <property type="component" value="Unassembled WGS sequence"/>
</dbReference>
<dbReference type="GO" id="GO:0003677">
    <property type="term" value="F:DNA binding"/>
    <property type="evidence" value="ECO:0007669"/>
    <property type="project" value="InterPro"/>
</dbReference>
<evidence type="ECO:0000256" key="3">
    <source>
        <dbReference type="ARBA" id="ARBA00022695"/>
    </source>
</evidence>
<dbReference type="PANTHER" id="PTHR34388">
    <property type="entry name" value="DNA POLYMERASE III SUBUNIT DELTA"/>
    <property type="match status" value="1"/>
</dbReference>
<evidence type="ECO:0000313" key="8">
    <source>
        <dbReference type="EMBL" id="MXP64623.1"/>
    </source>
</evidence>
<accession>A0A845BAI4</accession>
<name>A0A845BAI4_9PROT</name>
<evidence type="ECO:0000256" key="7">
    <source>
        <dbReference type="ARBA" id="ARBA00049244"/>
    </source>
</evidence>
<protein>
    <recommendedName>
        <fullName evidence="1">DNA-directed DNA polymerase</fullName>
        <ecNumber evidence="1">2.7.7.7</ecNumber>
    </recommendedName>
</protein>
<dbReference type="SUPFAM" id="SSF48019">
    <property type="entry name" value="post-AAA+ oligomerization domain-like"/>
    <property type="match status" value="1"/>
</dbReference>
<proteinExistence type="inferred from homology"/>
<gene>
    <name evidence="8" type="ORF">E0493_14820</name>
</gene>
<keyword evidence="4" id="KW-0235">DNA replication</keyword>
<organism evidence="8 9">
    <name type="scientific">Teichococcus coralli</name>
    <dbReference type="NCBI Taxonomy" id="2545983"/>
    <lineage>
        <taxon>Bacteria</taxon>
        <taxon>Pseudomonadati</taxon>
        <taxon>Pseudomonadota</taxon>
        <taxon>Alphaproteobacteria</taxon>
        <taxon>Acetobacterales</taxon>
        <taxon>Roseomonadaceae</taxon>
        <taxon>Roseomonas</taxon>
    </lineage>
</organism>
<dbReference type="Gene3D" id="1.20.272.10">
    <property type="match status" value="1"/>
</dbReference>
<reference evidence="8 9" key="1">
    <citation type="submission" date="2019-03" db="EMBL/GenBank/DDBJ databases">
        <title>Roseomonas sp. a novel Roseomonas species isolated from Sea whip Gorgonian.</title>
        <authorList>
            <person name="Li F."/>
            <person name="Pan X."/>
            <person name="Huang S."/>
            <person name="Li Z."/>
            <person name="Meng B."/>
        </authorList>
    </citation>
    <scope>NUCLEOTIDE SEQUENCE [LARGE SCALE GENOMIC DNA]</scope>
    <source>
        <strain evidence="8 9">M0104</strain>
    </source>
</reference>
<comment type="similarity">
    <text evidence="6">Belongs to the DNA polymerase HolA subunit family.</text>
</comment>
<dbReference type="AlphaFoldDB" id="A0A845BAI4"/>
<keyword evidence="2" id="KW-0808">Transferase</keyword>
<dbReference type="GO" id="GO:0003887">
    <property type="term" value="F:DNA-directed DNA polymerase activity"/>
    <property type="evidence" value="ECO:0007669"/>
    <property type="project" value="UniProtKB-KW"/>
</dbReference>
<dbReference type="Gene3D" id="1.10.8.60">
    <property type="match status" value="1"/>
</dbReference>
<dbReference type="EMBL" id="SNVJ01000013">
    <property type="protein sequence ID" value="MXP64623.1"/>
    <property type="molecule type" value="Genomic_DNA"/>
</dbReference>
<dbReference type="InterPro" id="IPR008921">
    <property type="entry name" value="DNA_pol3_clamp-load_cplx_C"/>
</dbReference>
<dbReference type="GO" id="GO:0006261">
    <property type="term" value="P:DNA-templated DNA replication"/>
    <property type="evidence" value="ECO:0007669"/>
    <property type="project" value="TreeGrafter"/>
</dbReference>
<keyword evidence="5" id="KW-0239">DNA-directed DNA polymerase</keyword>
<dbReference type="SUPFAM" id="SSF52540">
    <property type="entry name" value="P-loop containing nucleoside triphosphate hydrolases"/>
    <property type="match status" value="1"/>
</dbReference>
<keyword evidence="3" id="KW-0548">Nucleotidyltransferase</keyword>